<name>A0A5T2WIX3_SALER</name>
<protein>
    <submittedName>
        <fullName evidence="1">Uncharacterized protein</fullName>
    </submittedName>
</protein>
<gene>
    <name evidence="1" type="ORF">AC527_14170</name>
</gene>
<organism evidence="1">
    <name type="scientific">Salmonella enterica</name>
    <name type="common">Salmonella choleraesuis</name>
    <dbReference type="NCBI Taxonomy" id="28901"/>
    <lineage>
        <taxon>Bacteria</taxon>
        <taxon>Pseudomonadati</taxon>
        <taxon>Pseudomonadota</taxon>
        <taxon>Gammaproteobacteria</taxon>
        <taxon>Enterobacterales</taxon>
        <taxon>Enterobacteriaceae</taxon>
        <taxon>Salmonella</taxon>
    </lineage>
</organism>
<comment type="caution">
    <text evidence="1">The sequence shown here is derived from an EMBL/GenBank/DDBJ whole genome shotgun (WGS) entry which is preliminary data.</text>
</comment>
<accession>A0A5T2WIX3</accession>
<reference evidence="1" key="1">
    <citation type="submission" date="2018-08" db="EMBL/GenBank/DDBJ databases">
        <authorList>
            <consortium name="GenomeTrakr network: Whole genome sequencing for foodborne pathogen traceback"/>
        </authorList>
    </citation>
    <scope>NUCLEOTIDE SEQUENCE</scope>
    <source>
        <strain evidence="1">FDA00009177</strain>
    </source>
</reference>
<sequence>MKLAYFKLDAVTTNKYLSAYSADVKPARERILCQLQALLGAVGFKVVDKGRHEVIEAVYFNQLPRDSWSAEVTALLVDGKPLFSATPDDSCVGGSMVAEDLEQASKELKEHPPFDHWLCEQLGVIDPLLSLFGDFSLWRPRGSHHGDFLLFRVPLDERGKIRGKIPDECIRIKHSEYVALLEE</sequence>
<proteinExistence type="predicted"/>
<dbReference type="AlphaFoldDB" id="A0A5T2WIX3"/>
<dbReference type="EMBL" id="AACWFO010000005">
    <property type="protein sequence ID" value="EAM8418390.1"/>
    <property type="molecule type" value="Genomic_DNA"/>
</dbReference>
<evidence type="ECO:0000313" key="1">
    <source>
        <dbReference type="EMBL" id="EAM8418390.1"/>
    </source>
</evidence>